<feature type="region of interest" description="Disordered" evidence="8">
    <location>
        <begin position="117"/>
        <end position="210"/>
    </location>
</feature>
<dbReference type="GO" id="GO:0003677">
    <property type="term" value="F:DNA binding"/>
    <property type="evidence" value="ECO:0007669"/>
    <property type="project" value="UniProtKB-KW"/>
</dbReference>
<feature type="domain" description="Zn(2)-C6 fungal-type" evidence="9">
    <location>
        <begin position="30"/>
        <end position="60"/>
    </location>
</feature>
<dbReference type="Pfam" id="PF04082">
    <property type="entry name" value="Fungal_trans"/>
    <property type="match status" value="1"/>
</dbReference>
<evidence type="ECO:0000256" key="2">
    <source>
        <dbReference type="ARBA" id="ARBA00022723"/>
    </source>
</evidence>
<accession>A0A9P4GXV3</accession>
<keyword evidence="5" id="KW-0238">DNA-binding</keyword>
<evidence type="ECO:0000256" key="7">
    <source>
        <dbReference type="ARBA" id="ARBA00023242"/>
    </source>
</evidence>
<dbReference type="AlphaFoldDB" id="A0A9P4GXV3"/>
<dbReference type="SMART" id="SM00066">
    <property type="entry name" value="GAL4"/>
    <property type="match status" value="1"/>
</dbReference>
<keyword evidence="4" id="KW-0805">Transcription regulation</keyword>
<evidence type="ECO:0000256" key="3">
    <source>
        <dbReference type="ARBA" id="ARBA00022833"/>
    </source>
</evidence>
<dbReference type="PROSITE" id="PS00463">
    <property type="entry name" value="ZN2_CY6_FUNGAL_1"/>
    <property type="match status" value="1"/>
</dbReference>
<dbReference type="OrthoDB" id="4161332at2759"/>
<dbReference type="CDD" id="cd12148">
    <property type="entry name" value="fungal_TF_MHR"/>
    <property type="match status" value="1"/>
</dbReference>
<dbReference type="InterPro" id="IPR001138">
    <property type="entry name" value="Zn2Cys6_DnaBD"/>
</dbReference>
<dbReference type="Proteomes" id="UP000799777">
    <property type="component" value="Unassembled WGS sequence"/>
</dbReference>
<gene>
    <name evidence="10" type="ORF">EK21DRAFT_105276</name>
</gene>
<keyword evidence="7" id="KW-0539">Nucleus</keyword>
<proteinExistence type="predicted"/>
<evidence type="ECO:0000259" key="9">
    <source>
        <dbReference type="PROSITE" id="PS50048"/>
    </source>
</evidence>
<comment type="caution">
    <text evidence="10">The sequence shown here is derived from an EMBL/GenBank/DDBJ whole genome shotgun (WGS) entry which is preliminary data.</text>
</comment>
<evidence type="ECO:0000256" key="6">
    <source>
        <dbReference type="ARBA" id="ARBA00023163"/>
    </source>
</evidence>
<feature type="compositionally biased region" description="Low complexity" evidence="8">
    <location>
        <begin position="131"/>
        <end position="147"/>
    </location>
</feature>
<evidence type="ECO:0000313" key="11">
    <source>
        <dbReference type="Proteomes" id="UP000799777"/>
    </source>
</evidence>
<protein>
    <recommendedName>
        <fullName evidence="9">Zn(2)-C6 fungal-type domain-containing protein</fullName>
    </recommendedName>
</protein>
<dbReference type="GO" id="GO:0006351">
    <property type="term" value="P:DNA-templated transcription"/>
    <property type="evidence" value="ECO:0007669"/>
    <property type="project" value="InterPro"/>
</dbReference>
<name>A0A9P4GXV3_9PLEO</name>
<feature type="region of interest" description="Disordered" evidence="8">
    <location>
        <begin position="1"/>
        <end position="29"/>
    </location>
</feature>
<feature type="compositionally biased region" description="Polar residues" evidence="8">
    <location>
        <begin position="190"/>
        <end position="210"/>
    </location>
</feature>
<dbReference type="InterPro" id="IPR036864">
    <property type="entry name" value="Zn2-C6_fun-type_DNA-bd_sf"/>
</dbReference>
<feature type="compositionally biased region" description="Polar residues" evidence="8">
    <location>
        <begin position="153"/>
        <end position="164"/>
    </location>
</feature>
<dbReference type="SMART" id="SM00906">
    <property type="entry name" value="Fungal_trans"/>
    <property type="match status" value="1"/>
</dbReference>
<dbReference type="GO" id="GO:0008270">
    <property type="term" value="F:zinc ion binding"/>
    <property type="evidence" value="ECO:0007669"/>
    <property type="project" value="InterPro"/>
</dbReference>
<dbReference type="Pfam" id="PF00172">
    <property type="entry name" value="Zn_clus"/>
    <property type="match status" value="1"/>
</dbReference>
<dbReference type="InterPro" id="IPR007219">
    <property type="entry name" value="XnlR_reg_dom"/>
</dbReference>
<dbReference type="GO" id="GO:0000981">
    <property type="term" value="F:DNA-binding transcription factor activity, RNA polymerase II-specific"/>
    <property type="evidence" value="ECO:0007669"/>
    <property type="project" value="InterPro"/>
</dbReference>
<evidence type="ECO:0000256" key="8">
    <source>
        <dbReference type="SAM" id="MobiDB-lite"/>
    </source>
</evidence>
<comment type="subcellular location">
    <subcellularLocation>
        <location evidence="1">Nucleus</location>
    </subcellularLocation>
</comment>
<keyword evidence="6" id="KW-0804">Transcription</keyword>
<feature type="compositionally biased region" description="Basic residues" evidence="8">
    <location>
        <begin position="8"/>
        <end position="27"/>
    </location>
</feature>
<keyword evidence="2" id="KW-0479">Metal-binding</keyword>
<sequence>MASQGPLHTRRARGKTPRQQPGHRKSRGLTCSKCRTRKVRCDGAQPACKMCELYNDDCSYDKPPSMSLLLAMAKRLQEAEQTIADLRSGEVSGRDEITSPTITTFSPVVQYSPPGYQQISTADAPPLSKPTNHSISNNTTTNGTWNGVPGASPQPSRTPKQPSGTELMVDEHGNTRYYGPTSAVREPSLELSSPNAGTMQHSPAQQTSGTHSSLAAHARESAIWEEFAVGNASLQTDIPRQVIAKLLHIHFTWVGPPFLWVHRSAFVRDMATGGSNYSEFLLLVLCAHAARYLKDSSADMLLNRARALIGNAIQQSSSVPTIQALLQLSASELAQGSISQTWIYSGIAFRMASDLGLQYSGAVKGLNSVDLEVRRRLYWSCYFWDKTTSLYTGRMPSITESPDEGSLIHLESAADADTWVPYFGDSVNLCKLPNGRYPPMSNHIVACFVNSCKLAVIINDMITRIYHRLGQGIIETSFKDIRSRLDSWRAQSPVSLRYDPEDLPSISPPPHVISQNLLYFASIILTHRPFWLLSTDYQICVQAAHAIEALVVLFESTFDLCNITYLLGYCIYTGASVLLEEAKKNSNSAQAVLGTFLRALNSGMRRCRLLERSLNIIVKEMGRLQPTTSQSSFPERSSRFEASSAIGTYVPAFPFVDVAATMDFDMDPYFDRSDALFMHSLDSFPEMQMDLGSIFDAGSAAI</sequence>
<evidence type="ECO:0000313" key="10">
    <source>
        <dbReference type="EMBL" id="KAF2023467.1"/>
    </source>
</evidence>
<keyword evidence="11" id="KW-1185">Reference proteome</keyword>
<dbReference type="CDD" id="cd00067">
    <property type="entry name" value="GAL4"/>
    <property type="match status" value="1"/>
</dbReference>
<dbReference type="PANTHER" id="PTHR31313:SF85">
    <property type="entry name" value="ZN(II)2CYS6 TRANSCRIPTION FACTOR (EUROFUNG)"/>
    <property type="match status" value="1"/>
</dbReference>
<dbReference type="PROSITE" id="PS50048">
    <property type="entry name" value="ZN2_CY6_FUNGAL_2"/>
    <property type="match status" value="1"/>
</dbReference>
<organism evidence="10 11">
    <name type="scientific">Setomelanomma holmii</name>
    <dbReference type="NCBI Taxonomy" id="210430"/>
    <lineage>
        <taxon>Eukaryota</taxon>
        <taxon>Fungi</taxon>
        <taxon>Dikarya</taxon>
        <taxon>Ascomycota</taxon>
        <taxon>Pezizomycotina</taxon>
        <taxon>Dothideomycetes</taxon>
        <taxon>Pleosporomycetidae</taxon>
        <taxon>Pleosporales</taxon>
        <taxon>Pleosporineae</taxon>
        <taxon>Phaeosphaeriaceae</taxon>
        <taxon>Setomelanomma</taxon>
    </lineage>
</organism>
<keyword evidence="3" id="KW-0862">Zinc</keyword>
<dbReference type="SUPFAM" id="SSF57701">
    <property type="entry name" value="Zn2/Cys6 DNA-binding domain"/>
    <property type="match status" value="1"/>
</dbReference>
<evidence type="ECO:0000256" key="1">
    <source>
        <dbReference type="ARBA" id="ARBA00004123"/>
    </source>
</evidence>
<reference evidence="10" key="1">
    <citation type="journal article" date="2020" name="Stud. Mycol.">
        <title>101 Dothideomycetes genomes: a test case for predicting lifestyles and emergence of pathogens.</title>
        <authorList>
            <person name="Haridas S."/>
            <person name="Albert R."/>
            <person name="Binder M."/>
            <person name="Bloem J."/>
            <person name="Labutti K."/>
            <person name="Salamov A."/>
            <person name="Andreopoulos B."/>
            <person name="Baker S."/>
            <person name="Barry K."/>
            <person name="Bills G."/>
            <person name="Bluhm B."/>
            <person name="Cannon C."/>
            <person name="Castanera R."/>
            <person name="Culley D."/>
            <person name="Daum C."/>
            <person name="Ezra D."/>
            <person name="Gonzalez J."/>
            <person name="Henrissat B."/>
            <person name="Kuo A."/>
            <person name="Liang C."/>
            <person name="Lipzen A."/>
            <person name="Lutzoni F."/>
            <person name="Magnuson J."/>
            <person name="Mondo S."/>
            <person name="Nolan M."/>
            <person name="Ohm R."/>
            <person name="Pangilinan J."/>
            <person name="Park H.-J."/>
            <person name="Ramirez L."/>
            <person name="Alfaro M."/>
            <person name="Sun H."/>
            <person name="Tritt A."/>
            <person name="Yoshinaga Y."/>
            <person name="Zwiers L.-H."/>
            <person name="Turgeon B."/>
            <person name="Goodwin S."/>
            <person name="Spatafora J."/>
            <person name="Crous P."/>
            <person name="Grigoriev I."/>
        </authorList>
    </citation>
    <scope>NUCLEOTIDE SEQUENCE</scope>
    <source>
        <strain evidence="10">CBS 110217</strain>
    </source>
</reference>
<dbReference type="InterPro" id="IPR051615">
    <property type="entry name" value="Transcr_Regulatory_Elem"/>
</dbReference>
<dbReference type="GO" id="GO:0005634">
    <property type="term" value="C:nucleus"/>
    <property type="evidence" value="ECO:0007669"/>
    <property type="project" value="UniProtKB-SubCell"/>
</dbReference>
<dbReference type="Gene3D" id="4.10.240.10">
    <property type="entry name" value="Zn(2)-C6 fungal-type DNA-binding domain"/>
    <property type="match status" value="1"/>
</dbReference>
<evidence type="ECO:0000256" key="5">
    <source>
        <dbReference type="ARBA" id="ARBA00023125"/>
    </source>
</evidence>
<dbReference type="PANTHER" id="PTHR31313">
    <property type="entry name" value="TY1 ENHANCER ACTIVATOR"/>
    <property type="match status" value="1"/>
</dbReference>
<evidence type="ECO:0000256" key="4">
    <source>
        <dbReference type="ARBA" id="ARBA00023015"/>
    </source>
</evidence>
<dbReference type="EMBL" id="ML978346">
    <property type="protein sequence ID" value="KAF2023467.1"/>
    <property type="molecule type" value="Genomic_DNA"/>
</dbReference>